<reference evidence="4" key="2">
    <citation type="journal article" date="2021" name="Genome Biol. Evol.">
        <title>Developing a high-quality reference genome for a parasitic bivalve with doubly uniparental inheritance (Bivalvia: Unionida).</title>
        <authorList>
            <person name="Smith C.H."/>
        </authorList>
    </citation>
    <scope>NUCLEOTIDE SEQUENCE</scope>
    <source>
        <strain evidence="4">CHS0354</strain>
        <tissue evidence="4">Mantle</tissue>
    </source>
</reference>
<reference evidence="4" key="1">
    <citation type="journal article" date="2021" name="Genome Biol. Evol.">
        <title>A High-Quality Reference Genome for a Parasitic Bivalve with Doubly Uniparental Inheritance (Bivalvia: Unionida).</title>
        <authorList>
            <person name="Smith C.H."/>
        </authorList>
    </citation>
    <scope>NUCLEOTIDE SEQUENCE</scope>
    <source>
        <strain evidence="4">CHS0354</strain>
    </source>
</reference>
<feature type="domain" description="IPT/TIG" evidence="3">
    <location>
        <begin position="465"/>
        <end position="558"/>
    </location>
</feature>
<feature type="domain" description="IPT/TIG" evidence="3">
    <location>
        <begin position="1250"/>
        <end position="1334"/>
    </location>
</feature>
<keyword evidence="2" id="KW-0472">Membrane</keyword>
<evidence type="ECO:0000313" key="4">
    <source>
        <dbReference type="EMBL" id="KAK3582317.1"/>
    </source>
</evidence>
<evidence type="ECO:0000313" key="5">
    <source>
        <dbReference type="Proteomes" id="UP001195483"/>
    </source>
</evidence>
<feature type="domain" description="IPT/TIG" evidence="3">
    <location>
        <begin position="123"/>
        <end position="205"/>
    </location>
</feature>
<sequence length="2038" mass="203957">MTTDFVDLVSVKGIGAMKKYFLCLIPFVLLFGFFAGDCAAPTPTFYNVTLKENGGKIGSRSIISVESGKTVAPLLSTELPTRTNFTLLGWNTKEDGSGTEFKFGTTTVTNNITIYAQWRQNNSPTITSFTPTSGLVGSDVTIKGTNFSASPVNNTVKFNSVTATVKSAATTQIVAVVPIGATTGKISISVEGGAFILATTDFIVNVPAPTIASFNPTSGAVGTTVTITGTNFSTTATNNAVKFNNVVATVTNSTATTITTTVPTGATTGKISVTVGGQTATSATDFTVDIPVPAPTIASFNPTSGAVGTTVTITGTNFSTTATNNAVKFNNVVATVTNSTATTITTTVPTGATTGKISVIVSGQTATSATDFTVDIPVPAPTIASFTPTSGGRGSTVTITGTNFSTVLAENKVWIGGIPATVTAATATSITAVVQPFAGTGAGKISVEIGTSTQVQSADDFTVVDHTITGFTPDNGAIGSSIVINGTNFDPNLANYTANFDVLNNVRFTSSTSTVIATVTAATSTSLTVTVPTGAITGKVSVSIGITTVTSATDFTVDIPVPAPTIASFNPTSGAVGTTVTITGTNFSTTATNNAVKFNNTVATVTNSTATTITTTVPTGATTGKISVTVGGQTATSATDFTVDIPVPAPTIASFNPTSGAVGTTVTITGTNFSTTSANNAVKFNNVVATVTNSTATTITTTVPTGATTGKISVTVGGQTATSATDFTVDIPVPAPTIASFNPTSGAVGTTVTITGTNFSTTATNNAVKFNNVVATVTNSTATTITTTVPTGATTGKISVIVSGQTATSATDFTVDIPVLTPTIASFNPTSGAVGTTVTITGTNFSTTATNNAVKFNNTVATVTNSTATTITTTVPTGATTGKISVTVGGQTATSATDFTVDIPVSAPTIASFTPTSGGRGSTVTITGTNFSTVLADNKVWIGGIPATVTAATATSITAVVQPFAITGAAKISVQIGTSTQVQSTTNFTVVDHTITGFTPDNGAIGSSIVINGTNFDPNLANYAGQNSVRFRSGTGTVVATVTGATSTELTVTVPEGATTGTVVTSATDFTVDIPVPAPTIASFNPTSGAVGTTVTITGTNFSTTSANNAVKFNNVVATVTNSTATTITTTVPTGATTGKISVTVGGQTATSATDFTVDIPVPAPTIASFNPTSGAVGTTVTITGTNFSTTASNNAVKFNNVVATVTNSTATTITTTVPTGATTGKISVTVGGQTATSATDFTVDIPVTAPTIASFTPTSGGRGSTVTITGTNFSTVLADNKVWIGGIPATVTAATATSITAVVQPFAITGAAKISVQIGTSTQVQSTTNFTVVDHTITGFTPDNGAIGSSIVINGTNFDPNLANYAGQNSVRFRSGTGTVVATVTGATSTELTVTVPTGAITGKVSVSIGITTVTSATDFTVDIPVLTPTIASFNPTSGAVGTTVTITGTNFSTTATNNAVKFNNTVATVTNSTATTITTTVPTGATTGKISVTVGGQTATSATDFTVDIPVSAPTIASFNPTSGGRGSTVTITGTNFSTVLADNKVWIGGIPATVTAATATSITAVVQPFANTGAAKISVQIGTSTQVQSADDFTVVDHTITGFTPDNGAVGSSIVINGTNFDPNLANYTANFDVLNNVRFTSSTSTVIATVTAATSTSLTVTVPTGAITGKVSVSIGITTVISATDFTVDIPVSAPTIVSFNPTSGGRGSTVTITGTNFSTVLAENKVWIGGIPATVTAATATSITAVVQPFANTGAAKISVQIGTSNQIQSTTNFTVVDHTITGFTPDNGAIGSSIVINGTNFDPNLANYTNKLNNIHFRSTTGTVLATVTAATSTELTVTVPEGATTGTVTVAIGVKGVTSATDFTVTVPFTISSTSFTNGAALGSNSKLIGAYCGGSNVSPQISWSNAPAGTKSFAIRVYDGNNSNGVPINFLHWLVVNIPTTTNSVAENAGVEDATPGGGTQLDNDYSHAFYDGPCPPPFGPTAGTHTYEVTVYALNVASVRTTSTGDAMDDINANTIESKTLTFTYRTQP</sequence>
<name>A0AAE0VMI8_9BIVA</name>
<dbReference type="InterPro" id="IPR002909">
    <property type="entry name" value="IPT_dom"/>
</dbReference>
<feature type="transmembrane region" description="Helical" evidence="2">
    <location>
        <begin position="20"/>
        <end position="36"/>
    </location>
</feature>
<keyword evidence="2" id="KW-1133">Transmembrane helix</keyword>
<feature type="domain" description="IPT/TIG" evidence="3">
    <location>
        <begin position="1600"/>
        <end position="1693"/>
    </location>
</feature>
<comment type="caution">
    <text evidence="4">The sequence shown here is derived from an EMBL/GenBank/DDBJ whole genome shotgun (WGS) entry which is preliminary data.</text>
</comment>
<protein>
    <recommendedName>
        <fullName evidence="3">IPT/TIG domain-containing protein</fullName>
    </recommendedName>
</protein>
<feature type="domain" description="IPT/TIG" evidence="3">
    <location>
        <begin position="907"/>
        <end position="991"/>
    </location>
</feature>
<dbReference type="EMBL" id="JAEAOA010001427">
    <property type="protein sequence ID" value="KAK3582317.1"/>
    <property type="molecule type" value="Genomic_DNA"/>
</dbReference>
<dbReference type="InterPro" id="IPR008914">
    <property type="entry name" value="PEBP"/>
</dbReference>
<gene>
    <name evidence="4" type="ORF">CHS0354_023858</name>
</gene>
<feature type="domain" description="IPT/TIG" evidence="3">
    <location>
        <begin position="1078"/>
        <end position="1159"/>
    </location>
</feature>
<feature type="domain" description="IPT/TIG" evidence="3">
    <location>
        <begin position="294"/>
        <end position="375"/>
    </location>
</feature>
<dbReference type="InterPro" id="IPR036610">
    <property type="entry name" value="PEBP-like_sf"/>
</dbReference>
<dbReference type="PANTHER" id="PTHR46769">
    <property type="entry name" value="POLYCYSTIC KIDNEY AND HEPATIC DISEASE 1 (AUTOSOMAL RECESSIVE)-LIKE 1"/>
    <property type="match status" value="1"/>
</dbReference>
<dbReference type="Pfam" id="PF01161">
    <property type="entry name" value="PBP"/>
    <property type="match status" value="1"/>
</dbReference>
<dbReference type="SMART" id="SM00429">
    <property type="entry name" value="IPT"/>
    <property type="match status" value="19"/>
</dbReference>
<evidence type="ECO:0000256" key="1">
    <source>
        <dbReference type="ARBA" id="ARBA00022729"/>
    </source>
</evidence>
<dbReference type="InterPro" id="IPR005247">
    <property type="entry name" value="YbhB_YbcL/LppC-like"/>
</dbReference>
<feature type="domain" description="IPT/TIG" evidence="3">
    <location>
        <begin position="1515"/>
        <end position="1599"/>
    </location>
</feature>
<dbReference type="Gene3D" id="2.60.40.10">
    <property type="entry name" value="Immunoglobulins"/>
    <property type="match status" value="20"/>
</dbReference>
<proteinExistence type="predicted"/>
<dbReference type="PANTHER" id="PTHR46769:SF2">
    <property type="entry name" value="FIBROCYSTIN-L ISOFORM 2 PRECURSOR-RELATED"/>
    <property type="match status" value="1"/>
</dbReference>
<dbReference type="Gene3D" id="3.90.280.10">
    <property type="entry name" value="PEBP-like"/>
    <property type="match status" value="1"/>
</dbReference>
<feature type="domain" description="IPT/TIG" evidence="3">
    <location>
        <begin position="821"/>
        <end position="902"/>
    </location>
</feature>
<keyword evidence="1" id="KW-0732">Signal</keyword>
<feature type="domain" description="IPT/TIG" evidence="3">
    <location>
        <begin position="563"/>
        <end position="644"/>
    </location>
</feature>
<feature type="domain" description="IPT/TIG" evidence="3">
    <location>
        <begin position="1164"/>
        <end position="1245"/>
    </location>
</feature>
<feature type="domain" description="IPT/TIG" evidence="3">
    <location>
        <begin position="208"/>
        <end position="289"/>
    </location>
</feature>
<dbReference type="InterPro" id="IPR042229">
    <property type="entry name" value="Listeria/Bacterioides_rpt_sf"/>
</dbReference>
<feature type="domain" description="IPT/TIG" evidence="3">
    <location>
        <begin position="380"/>
        <end position="464"/>
    </location>
</feature>
<dbReference type="NCBIfam" id="TIGR00481">
    <property type="entry name" value="YbhB/YbcL family Raf kinase inhibitor-like protein"/>
    <property type="match status" value="1"/>
</dbReference>
<dbReference type="InterPro" id="IPR014756">
    <property type="entry name" value="Ig_E-set"/>
</dbReference>
<dbReference type="Proteomes" id="UP001195483">
    <property type="component" value="Unassembled WGS sequence"/>
</dbReference>
<feature type="domain" description="IPT/TIG" evidence="3">
    <location>
        <begin position="1783"/>
        <end position="1873"/>
    </location>
</feature>
<feature type="domain" description="IPT/TIG" evidence="3">
    <location>
        <begin position="1335"/>
        <end position="1424"/>
    </location>
</feature>
<dbReference type="SUPFAM" id="SSF49777">
    <property type="entry name" value="PEBP-like"/>
    <property type="match status" value="1"/>
</dbReference>
<dbReference type="Pfam" id="PF01833">
    <property type="entry name" value="TIG"/>
    <property type="match status" value="16"/>
</dbReference>
<keyword evidence="5" id="KW-1185">Reference proteome</keyword>
<feature type="domain" description="IPT/TIG" evidence="3">
    <location>
        <begin position="1698"/>
        <end position="1782"/>
    </location>
</feature>
<reference evidence="4" key="3">
    <citation type="submission" date="2023-05" db="EMBL/GenBank/DDBJ databases">
        <authorList>
            <person name="Smith C.H."/>
        </authorList>
    </citation>
    <scope>NUCLEOTIDE SEQUENCE</scope>
    <source>
        <strain evidence="4">CHS0354</strain>
        <tissue evidence="4">Mantle</tissue>
    </source>
</reference>
<evidence type="ECO:0000256" key="2">
    <source>
        <dbReference type="SAM" id="Phobius"/>
    </source>
</evidence>
<feature type="domain" description="IPT/TIG" evidence="3">
    <location>
        <begin position="649"/>
        <end position="730"/>
    </location>
</feature>
<dbReference type="Gene3D" id="2.60.40.4270">
    <property type="entry name" value="Listeria-Bacteroides repeat domain"/>
    <property type="match status" value="1"/>
</dbReference>
<dbReference type="InterPro" id="IPR013783">
    <property type="entry name" value="Ig-like_fold"/>
</dbReference>
<feature type="domain" description="IPT/TIG" evidence="3">
    <location>
        <begin position="1429"/>
        <end position="1510"/>
    </location>
</feature>
<feature type="domain" description="IPT/TIG" evidence="3">
    <location>
        <begin position="735"/>
        <end position="816"/>
    </location>
</feature>
<dbReference type="SUPFAM" id="SSF81296">
    <property type="entry name" value="E set domains"/>
    <property type="match status" value="20"/>
</dbReference>
<organism evidence="4 5">
    <name type="scientific">Potamilus streckersoni</name>
    <dbReference type="NCBI Taxonomy" id="2493646"/>
    <lineage>
        <taxon>Eukaryota</taxon>
        <taxon>Metazoa</taxon>
        <taxon>Spiralia</taxon>
        <taxon>Lophotrochozoa</taxon>
        <taxon>Mollusca</taxon>
        <taxon>Bivalvia</taxon>
        <taxon>Autobranchia</taxon>
        <taxon>Heteroconchia</taxon>
        <taxon>Palaeoheterodonta</taxon>
        <taxon>Unionida</taxon>
        <taxon>Unionoidea</taxon>
        <taxon>Unionidae</taxon>
        <taxon>Ambleminae</taxon>
        <taxon>Lampsilini</taxon>
        <taxon>Potamilus</taxon>
    </lineage>
</organism>
<dbReference type="InterPro" id="IPR052387">
    <property type="entry name" value="Fibrocystin"/>
</dbReference>
<keyword evidence="2" id="KW-0812">Transmembrane</keyword>
<evidence type="ECO:0000259" key="3">
    <source>
        <dbReference type="SMART" id="SM00429"/>
    </source>
</evidence>
<dbReference type="CDD" id="cd00865">
    <property type="entry name" value="PEBP_bact_arch"/>
    <property type="match status" value="1"/>
</dbReference>
<dbReference type="CDD" id="cd00603">
    <property type="entry name" value="IPT_PCSR"/>
    <property type="match status" value="6"/>
</dbReference>
<accession>A0AAE0VMI8</accession>